<dbReference type="InterPro" id="IPR050871">
    <property type="entry name" value="26S_Proteasome/COP9_Components"/>
</dbReference>
<dbReference type="InterPro" id="IPR036390">
    <property type="entry name" value="WH_DNA-bd_sf"/>
</dbReference>
<keyword evidence="2" id="KW-0647">Proteasome</keyword>
<dbReference type="InterPro" id="IPR000717">
    <property type="entry name" value="PCI_dom"/>
</dbReference>
<accession>A0ABV2ATQ8</accession>
<name>A0ABV2ATQ8_9EUKA</name>
<evidence type="ECO:0000259" key="1">
    <source>
        <dbReference type="PROSITE" id="PS50250"/>
    </source>
</evidence>
<dbReference type="EMBL" id="JBDODL010004463">
    <property type="protein sequence ID" value="MES1923044.1"/>
    <property type="molecule type" value="Genomic_DNA"/>
</dbReference>
<dbReference type="SMART" id="SM00088">
    <property type="entry name" value="PINT"/>
    <property type="match status" value="1"/>
</dbReference>
<dbReference type="SUPFAM" id="SSF46785">
    <property type="entry name" value="Winged helix' DNA-binding domain"/>
    <property type="match status" value="1"/>
</dbReference>
<feature type="domain" description="PCI" evidence="1">
    <location>
        <begin position="1"/>
        <end position="145"/>
    </location>
</feature>
<proteinExistence type="predicted"/>
<dbReference type="Gene3D" id="1.25.40.570">
    <property type="match status" value="1"/>
</dbReference>
<dbReference type="PANTHER" id="PTHR10678">
    <property type="entry name" value="26S PROTEASOME NON-ATPASE REGULATORY SUBUNIT 11/COP9 SIGNALOSOME COMPLEX SUBUNIT 2"/>
    <property type="match status" value="1"/>
</dbReference>
<sequence>MKPLKYMLLSKMLSGKANEIANLLKGRSIKQYQGEELDSMLQVSRAYEESSLETLRKVLQKYRTFLEDDKIIARNLKSVSDTLLEQNIRRIIEPYSCIEISFIAGKLQMDQYILEKTLTKLILDKKILGVIDQSKGHLILFKQKTLSPVYEDALAAIEQLTMIVTKLSQNID</sequence>
<reference evidence="2 3" key="1">
    <citation type="journal article" date="2024" name="BMC Biol.">
        <title>Comparative genomics of Ascetosporea gives new insight into the evolutionary basis for animal parasitism in Rhizaria.</title>
        <authorList>
            <person name="Hiltunen Thoren M."/>
            <person name="Onut-Brannstrom I."/>
            <person name="Alfjorden A."/>
            <person name="Peckova H."/>
            <person name="Swords F."/>
            <person name="Hooper C."/>
            <person name="Holzer A.S."/>
            <person name="Bass D."/>
            <person name="Burki F."/>
        </authorList>
    </citation>
    <scope>NUCLEOTIDE SEQUENCE [LARGE SCALE GENOMIC DNA]</scope>
    <source>
        <strain evidence="2">20-A016</strain>
    </source>
</reference>
<gene>
    <name evidence="2" type="primary">RPN6</name>
    <name evidence="2" type="ORF">MHBO_004579</name>
</gene>
<dbReference type="Proteomes" id="UP001439008">
    <property type="component" value="Unassembled WGS sequence"/>
</dbReference>
<evidence type="ECO:0000313" key="2">
    <source>
        <dbReference type="EMBL" id="MES1923044.1"/>
    </source>
</evidence>
<evidence type="ECO:0000313" key="3">
    <source>
        <dbReference type="Proteomes" id="UP001439008"/>
    </source>
</evidence>
<dbReference type="Pfam" id="PF01399">
    <property type="entry name" value="PCI"/>
    <property type="match status" value="1"/>
</dbReference>
<organism evidence="2 3">
    <name type="scientific">Bonamia ostreae</name>
    <dbReference type="NCBI Taxonomy" id="126728"/>
    <lineage>
        <taxon>Eukaryota</taxon>
        <taxon>Sar</taxon>
        <taxon>Rhizaria</taxon>
        <taxon>Endomyxa</taxon>
        <taxon>Ascetosporea</taxon>
        <taxon>Haplosporida</taxon>
        <taxon>Bonamia</taxon>
    </lineage>
</organism>
<comment type="caution">
    <text evidence="2">The sequence shown here is derived from an EMBL/GenBank/DDBJ whole genome shotgun (WGS) entry which is preliminary data.</text>
</comment>
<keyword evidence="3" id="KW-1185">Reference proteome</keyword>
<protein>
    <submittedName>
        <fullName evidence="2">26S proteasome regulatory subunit rpn6</fullName>
    </submittedName>
</protein>
<dbReference type="PROSITE" id="PS50250">
    <property type="entry name" value="PCI"/>
    <property type="match status" value="1"/>
</dbReference>
<dbReference type="GO" id="GO:0000502">
    <property type="term" value="C:proteasome complex"/>
    <property type="evidence" value="ECO:0007669"/>
    <property type="project" value="UniProtKB-KW"/>
</dbReference>